<reference evidence="4" key="1">
    <citation type="submission" date="2019-06" db="EMBL/GenBank/DDBJ databases">
        <title>Draft genome sequence of the griseofulvin-producing fungus Xylaria cubensis strain G536.</title>
        <authorList>
            <person name="Mead M.E."/>
            <person name="Raja H.A."/>
            <person name="Steenwyk J.L."/>
            <person name="Knowles S.L."/>
            <person name="Oberlies N.H."/>
            <person name="Rokas A."/>
        </authorList>
    </citation>
    <scope>NUCLEOTIDE SEQUENCE [LARGE SCALE GENOMIC DNA]</scope>
    <source>
        <strain evidence="4">G536</strain>
    </source>
</reference>
<name>A0A553HY14_9PEZI</name>
<dbReference type="OrthoDB" id="5347061at2759"/>
<dbReference type="AlphaFoldDB" id="A0A553HY14"/>
<dbReference type="PANTHER" id="PTHR33112:SF9">
    <property type="entry name" value="HETEROKARYON INCOMPATIBILITY DOMAIN-CONTAINING PROTEIN"/>
    <property type="match status" value="1"/>
</dbReference>
<dbReference type="EMBL" id="VFLP01000033">
    <property type="protein sequence ID" value="TRX92822.1"/>
    <property type="molecule type" value="Genomic_DNA"/>
</dbReference>
<dbReference type="PANTHER" id="PTHR33112">
    <property type="entry name" value="DOMAIN PROTEIN, PUTATIVE-RELATED"/>
    <property type="match status" value="1"/>
</dbReference>
<evidence type="ECO:0000313" key="3">
    <source>
        <dbReference type="EMBL" id="TRX92822.1"/>
    </source>
</evidence>
<dbReference type="Pfam" id="PF01636">
    <property type="entry name" value="APH"/>
    <property type="match status" value="1"/>
</dbReference>
<dbReference type="Gene3D" id="3.90.1200.10">
    <property type="match status" value="1"/>
</dbReference>
<evidence type="ECO:0000313" key="4">
    <source>
        <dbReference type="Proteomes" id="UP000319160"/>
    </source>
</evidence>
<sequence>MASNNQEYSVELEIVNFFEQTSATRSECDASAKRLVGGDVVPVAVQGVCSYTVYAGQNQEFVVQFRLKSLAMNLETVTLARKIYGSLVPEVSFHGQLGGETDANGKEPVYVYAMTRIPGISQLDFVLSQNVPENSPEWFIWRNSLLTDMARFFALSWKHSQAVSPVYLDASRSKCERELRLLLGSLPARFNPIIKRSLDSIPAIFSLPMVLLHKDFGDCNIIVDSVSCHLVGVIDWAEAEIGPFGLNLHSIQSFMGKFHLKNGWIRYDDYNILQEIFWSVFRREVGGLSSDIIQVIHSARIVGLLLSKGFTSRLANMPQPEPIQDNESGAYNMLYLDIGDNVSDTRLDMAHVQMRMQDVVTTQVHPTIAINSKLLPSMVVPSIKHTRDMPSNITWVYLGVSLIILNTLYVIERKFTILIRRDGGYELSTRIWNSSSVSIEDSTLAIASWFYECCTNHAHIDDRRRQSRPRRLLSVGLDEKPMRLVLSDTIANTTQYATLTYCWGQSLQLKSTKDSIKEFQEAVPAELLPATYREFIQIVRALAIPYVWIDALCIIQDDNDDWQHEAARMGDIFQGSVLTIAAAQSLDTSEGCFPITEQVDPNYGALLRVRQQQTEKPVILARIYKGDLRHSSIQDSIISGRGWTLQEQLLSPRIVYCMKNDVHWQCQTCYKTQTGLEFDAVEVFALNLQILAPFANSTEEENRQSHADLWRRIVENYSRRKFTYKTDKVPAIAGITKYMASMLNDTPIIGLWKRTFGRDLAWTAFQQRNRHEIAERTGLPSWTWLGYHGKFSYILWATDKPDVRQIQHNELLDWDIKWTGVDNASAVQRARIRIKGPVRDIPLSTFDEGQESALPYLNAFGESIDYKGKTSIPWRCSGVLDDGTRIKPSTYFCMLLWSYRQKPDRIDEVFLIMESVDNSNISTFRRIGLGRIWGPERTFDINNEMSISLV</sequence>
<evidence type="ECO:0008006" key="5">
    <source>
        <dbReference type="Google" id="ProtNLM"/>
    </source>
</evidence>
<comment type="caution">
    <text evidence="3">The sequence shown here is derived from an EMBL/GenBank/DDBJ whole genome shotgun (WGS) entry which is preliminary data.</text>
</comment>
<evidence type="ECO:0000259" key="1">
    <source>
        <dbReference type="Pfam" id="PF01636"/>
    </source>
</evidence>
<keyword evidence="4" id="KW-1185">Reference proteome</keyword>
<dbReference type="InterPro" id="IPR002575">
    <property type="entry name" value="Aminoglycoside_PTrfase"/>
</dbReference>
<dbReference type="InterPro" id="IPR011009">
    <property type="entry name" value="Kinase-like_dom_sf"/>
</dbReference>
<dbReference type="InterPro" id="IPR010730">
    <property type="entry name" value="HET"/>
</dbReference>
<evidence type="ECO:0000259" key="2">
    <source>
        <dbReference type="Pfam" id="PF06985"/>
    </source>
</evidence>
<proteinExistence type="predicted"/>
<dbReference type="Proteomes" id="UP000319160">
    <property type="component" value="Unassembled WGS sequence"/>
</dbReference>
<protein>
    <recommendedName>
        <fullName evidence="5">Heterokaryon incompatibility domain-containing protein</fullName>
    </recommendedName>
</protein>
<gene>
    <name evidence="3" type="ORF">FHL15_006228</name>
</gene>
<dbReference type="Pfam" id="PF06985">
    <property type="entry name" value="HET"/>
    <property type="match status" value="1"/>
</dbReference>
<accession>A0A553HY14</accession>
<dbReference type="SUPFAM" id="SSF56112">
    <property type="entry name" value="Protein kinase-like (PK-like)"/>
    <property type="match status" value="1"/>
</dbReference>
<feature type="domain" description="Heterokaryon incompatibility" evidence="2">
    <location>
        <begin position="496"/>
        <end position="647"/>
    </location>
</feature>
<organism evidence="3 4">
    <name type="scientific">Xylaria flabelliformis</name>
    <dbReference type="NCBI Taxonomy" id="2512241"/>
    <lineage>
        <taxon>Eukaryota</taxon>
        <taxon>Fungi</taxon>
        <taxon>Dikarya</taxon>
        <taxon>Ascomycota</taxon>
        <taxon>Pezizomycotina</taxon>
        <taxon>Sordariomycetes</taxon>
        <taxon>Xylariomycetidae</taxon>
        <taxon>Xylariales</taxon>
        <taxon>Xylariaceae</taxon>
        <taxon>Xylaria</taxon>
    </lineage>
</organism>
<dbReference type="STRING" id="2512241.A0A553HY14"/>
<feature type="domain" description="Aminoglycoside phosphotransferase" evidence="1">
    <location>
        <begin position="97"/>
        <end position="244"/>
    </location>
</feature>